<accession>A0AAV2Z1K4</accession>
<dbReference type="EMBL" id="DAKRPA010000057">
    <property type="protein sequence ID" value="DBA00848.1"/>
    <property type="molecule type" value="Genomic_DNA"/>
</dbReference>
<evidence type="ECO:0000256" key="1">
    <source>
        <dbReference type="SAM" id="MobiDB-lite"/>
    </source>
</evidence>
<dbReference type="Proteomes" id="UP001146120">
    <property type="component" value="Unassembled WGS sequence"/>
</dbReference>
<reference evidence="2" key="2">
    <citation type="journal article" date="2023" name="Microbiol Resour">
        <title>Decontamination and Annotation of the Draft Genome Sequence of the Oomycete Lagenidium giganteum ARSEF 373.</title>
        <authorList>
            <person name="Morgan W.R."/>
            <person name="Tartar A."/>
        </authorList>
    </citation>
    <scope>NUCLEOTIDE SEQUENCE</scope>
    <source>
        <strain evidence="2">ARSEF 373</strain>
    </source>
</reference>
<evidence type="ECO:0000313" key="2">
    <source>
        <dbReference type="EMBL" id="DBA00848.1"/>
    </source>
</evidence>
<gene>
    <name evidence="2" type="ORF">N0F65_008491</name>
</gene>
<evidence type="ECO:0008006" key="4">
    <source>
        <dbReference type="Google" id="ProtNLM"/>
    </source>
</evidence>
<name>A0AAV2Z1K4_9STRA</name>
<comment type="caution">
    <text evidence="2">The sequence shown here is derived from an EMBL/GenBank/DDBJ whole genome shotgun (WGS) entry which is preliminary data.</text>
</comment>
<dbReference type="AlphaFoldDB" id="A0AAV2Z1K4"/>
<proteinExistence type="predicted"/>
<protein>
    <recommendedName>
        <fullName evidence="4">EF-hand domain-containing protein</fullName>
    </recommendedName>
</protein>
<keyword evidence="3" id="KW-1185">Reference proteome</keyword>
<sequence>MTSMYASYNKNNSKGTLVGNWVEEEALRSTTGFSRRKVPGSVFAPDFKETRFEATQERVLLHADRPEVPFETTSQTYAKHGDGIAAKPISGPRSSEREAELLRQAKLTHQREQAEREAALKTTNVSTTKSSFLPLDTAALTSITRVPRGKNGSRVVDPHIQHLTKGEVDSIDQMQLQLLHQTGGAYDKGVTVTRYSHAVATATGLDFPISVSNSPNPFARSTAFTNEITDTTKRHGEATEPGPNGSRDQRLGTSIHQRTALNKFVSQIMDMPPSSAAPLLVALEAAVQNDVLQLNDFRAVFHQHQQQSSQHLRIDTRLSEREVIHLFMYFDVDSIGAVRWSDVRAYLDEQTRTRQ</sequence>
<reference evidence="2" key="1">
    <citation type="submission" date="2022-11" db="EMBL/GenBank/DDBJ databases">
        <authorList>
            <person name="Morgan W.R."/>
            <person name="Tartar A."/>
        </authorList>
    </citation>
    <scope>NUCLEOTIDE SEQUENCE</scope>
    <source>
        <strain evidence="2">ARSEF 373</strain>
    </source>
</reference>
<evidence type="ECO:0000313" key="3">
    <source>
        <dbReference type="Proteomes" id="UP001146120"/>
    </source>
</evidence>
<feature type="region of interest" description="Disordered" evidence="1">
    <location>
        <begin position="232"/>
        <end position="251"/>
    </location>
</feature>
<organism evidence="2 3">
    <name type="scientific">Lagenidium giganteum</name>
    <dbReference type="NCBI Taxonomy" id="4803"/>
    <lineage>
        <taxon>Eukaryota</taxon>
        <taxon>Sar</taxon>
        <taxon>Stramenopiles</taxon>
        <taxon>Oomycota</taxon>
        <taxon>Peronosporomycetes</taxon>
        <taxon>Pythiales</taxon>
        <taxon>Pythiaceae</taxon>
    </lineage>
</organism>